<evidence type="ECO:0000313" key="8">
    <source>
        <dbReference type="EMBL" id="VDO68684.1"/>
    </source>
</evidence>
<dbReference type="Proteomes" id="UP000267606">
    <property type="component" value="Unassembled WGS sequence"/>
</dbReference>
<feature type="active site" evidence="5">
    <location>
        <position position="112"/>
    </location>
</feature>
<dbReference type="Pfam" id="PF00648">
    <property type="entry name" value="Peptidase_C2"/>
    <property type="match status" value="1"/>
</dbReference>
<evidence type="ECO:0000313" key="10">
    <source>
        <dbReference type="WBParaSite" id="OFLC_0001046701-mRNA-1"/>
    </source>
</evidence>
<dbReference type="EMBL" id="UZAJ01013972">
    <property type="protein sequence ID" value="VDO68684.1"/>
    <property type="molecule type" value="Genomic_DNA"/>
</dbReference>
<dbReference type="PANTHER" id="PTHR10183:SF382">
    <property type="entry name" value="CALPAIN-15"/>
    <property type="match status" value="1"/>
</dbReference>
<dbReference type="GO" id="GO:0005737">
    <property type="term" value="C:cytoplasm"/>
    <property type="evidence" value="ECO:0007669"/>
    <property type="project" value="TreeGrafter"/>
</dbReference>
<dbReference type="InterPro" id="IPR022684">
    <property type="entry name" value="Calpain_cysteine_protease"/>
</dbReference>
<dbReference type="PANTHER" id="PTHR10183">
    <property type="entry name" value="CALPAIN"/>
    <property type="match status" value="1"/>
</dbReference>
<evidence type="ECO:0000256" key="6">
    <source>
        <dbReference type="PROSITE-ProRule" id="PRU00239"/>
    </source>
</evidence>
<reference evidence="8 9" key="2">
    <citation type="submission" date="2018-11" db="EMBL/GenBank/DDBJ databases">
        <authorList>
            <consortium name="Pathogen Informatics"/>
        </authorList>
    </citation>
    <scope>NUCLEOTIDE SEQUENCE [LARGE SCALE GENOMIC DNA]</scope>
</reference>
<dbReference type="GO" id="GO:0006508">
    <property type="term" value="P:proteolysis"/>
    <property type="evidence" value="ECO:0007669"/>
    <property type="project" value="UniProtKB-KW"/>
</dbReference>
<dbReference type="SUPFAM" id="SSF54001">
    <property type="entry name" value="Cysteine proteinases"/>
    <property type="match status" value="1"/>
</dbReference>
<evidence type="ECO:0000256" key="4">
    <source>
        <dbReference type="ARBA" id="ARBA00022807"/>
    </source>
</evidence>
<keyword evidence="2" id="KW-0645">Protease</keyword>
<dbReference type="InterPro" id="IPR000169">
    <property type="entry name" value="Pept_cys_AS"/>
</dbReference>
<comment type="caution">
    <text evidence="6">Lacks conserved residue(s) required for the propagation of feature annotation.</text>
</comment>
<name>A0A183HSK6_9BILA</name>
<dbReference type="PROSITE" id="PS00139">
    <property type="entry name" value="THIOL_PROTEASE_CYS"/>
    <property type="match status" value="1"/>
</dbReference>
<keyword evidence="4" id="KW-0788">Thiol protease</keyword>
<protein>
    <submittedName>
        <fullName evidence="10">Calpain catalytic domain-containing protein</fullName>
    </submittedName>
</protein>
<comment type="similarity">
    <text evidence="1">Belongs to the peptidase C2 family.</text>
</comment>
<evidence type="ECO:0000259" key="7">
    <source>
        <dbReference type="PROSITE" id="PS50203"/>
    </source>
</evidence>
<dbReference type="WBParaSite" id="OFLC_0001046701-mRNA-1">
    <property type="protein sequence ID" value="OFLC_0001046701-mRNA-1"/>
    <property type="gene ID" value="OFLC_0001046701"/>
</dbReference>
<keyword evidence="9" id="KW-1185">Reference proteome</keyword>
<reference evidence="10" key="1">
    <citation type="submission" date="2016-06" db="UniProtKB">
        <authorList>
            <consortium name="WormBaseParasite"/>
        </authorList>
    </citation>
    <scope>IDENTIFICATION</scope>
</reference>
<evidence type="ECO:0000313" key="9">
    <source>
        <dbReference type="Proteomes" id="UP000267606"/>
    </source>
</evidence>
<dbReference type="AlphaFoldDB" id="A0A183HSK6"/>
<evidence type="ECO:0000256" key="3">
    <source>
        <dbReference type="ARBA" id="ARBA00022801"/>
    </source>
</evidence>
<evidence type="ECO:0000256" key="2">
    <source>
        <dbReference type="ARBA" id="ARBA00022670"/>
    </source>
</evidence>
<dbReference type="STRING" id="387005.A0A183HSK6"/>
<sequence>MQPPLVPHQAISTSSFQLLQNDEKAAASEYERIVRFCKENNMPFIDDSFPHSKKSIGDFIIDERLGSKRWNANDFIWLRPQDIYTKDGKRYRWSVFLDPKPSDIEQGCLGNCWFLSALAVIAERPDILDQIFLTKVYNPWGIYQIR</sequence>
<feature type="domain" description="Calpain catalytic" evidence="7">
    <location>
        <begin position="43"/>
        <end position="146"/>
    </location>
</feature>
<dbReference type="InterPro" id="IPR038765">
    <property type="entry name" value="Papain-like_cys_pep_sf"/>
</dbReference>
<dbReference type="PROSITE" id="PS50203">
    <property type="entry name" value="CALPAIN_CAT"/>
    <property type="match status" value="1"/>
</dbReference>
<evidence type="ECO:0000256" key="5">
    <source>
        <dbReference type="PIRSR" id="PIRSR622684-1"/>
    </source>
</evidence>
<proteinExistence type="inferred from homology"/>
<keyword evidence="3" id="KW-0378">Hydrolase</keyword>
<gene>
    <name evidence="8" type="ORF">OFLC_LOCUS10464</name>
</gene>
<dbReference type="GO" id="GO:0004198">
    <property type="term" value="F:calcium-dependent cysteine-type endopeptidase activity"/>
    <property type="evidence" value="ECO:0007669"/>
    <property type="project" value="InterPro"/>
</dbReference>
<organism evidence="10">
    <name type="scientific">Onchocerca flexuosa</name>
    <dbReference type="NCBI Taxonomy" id="387005"/>
    <lineage>
        <taxon>Eukaryota</taxon>
        <taxon>Metazoa</taxon>
        <taxon>Ecdysozoa</taxon>
        <taxon>Nematoda</taxon>
        <taxon>Chromadorea</taxon>
        <taxon>Rhabditida</taxon>
        <taxon>Spirurina</taxon>
        <taxon>Spiruromorpha</taxon>
        <taxon>Filarioidea</taxon>
        <taxon>Onchocercidae</taxon>
        <taxon>Onchocerca</taxon>
    </lineage>
</organism>
<accession>A0A183HSK6</accession>
<dbReference type="InterPro" id="IPR001300">
    <property type="entry name" value="Peptidase_C2_calpain_cat"/>
</dbReference>
<evidence type="ECO:0000256" key="1">
    <source>
        <dbReference type="ARBA" id="ARBA00007623"/>
    </source>
</evidence>